<dbReference type="EMBL" id="PFAH01000008">
    <property type="protein sequence ID" value="PIR97844.1"/>
    <property type="molecule type" value="Genomic_DNA"/>
</dbReference>
<dbReference type="NCBIfam" id="TIGR00008">
    <property type="entry name" value="infA"/>
    <property type="match status" value="1"/>
</dbReference>
<evidence type="ECO:0000256" key="2">
    <source>
        <dbReference type="ARBA" id="ARBA00022540"/>
    </source>
</evidence>
<dbReference type="SUPFAM" id="SSF50249">
    <property type="entry name" value="Nucleic acid-binding proteins"/>
    <property type="match status" value="1"/>
</dbReference>
<evidence type="ECO:0000256" key="3">
    <source>
        <dbReference type="ARBA" id="ARBA00022917"/>
    </source>
</evidence>
<dbReference type="GO" id="GO:0003743">
    <property type="term" value="F:translation initiation factor activity"/>
    <property type="evidence" value="ECO:0007669"/>
    <property type="project" value="UniProtKB-UniRule"/>
</dbReference>
<evidence type="ECO:0000313" key="8">
    <source>
        <dbReference type="Proteomes" id="UP000231466"/>
    </source>
</evidence>
<dbReference type="GO" id="GO:0003723">
    <property type="term" value="F:RNA binding"/>
    <property type="evidence" value="ECO:0007669"/>
    <property type="project" value="InterPro"/>
</dbReference>
<dbReference type="InterPro" id="IPR006196">
    <property type="entry name" value="RNA-binding_domain_S1_IF1"/>
</dbReference>
<dbReference type="Pfam" id="PF01176">
    <property type="entry name" value="eIF-1a"/>
    <property type="match status" value="1"/>
</dbReference>
<keyword evidence="2 5" id="KW-0396">Initiation factor</keyword>
<name>A0A2H0VFE9_9BACT</name>
<dbReference type="PANTHER" id="PTHR33370">
    <property type="entry name" value="TRANSLATION INITIATION FACTOR IF-1, CHLOROPLASTIC"/>
    <property type="match status" value="1"/>
</dbReference>
<dbReference type="FunFam" id="2.40.50.140:FF:000002">
    <property type="entry name" value="Translation initiation factor IF-1"/>
    <property type="match status" value="1"/>
</dbReference>
<evidence type="ECO:0000256" key="1">
    <source>
        <dbReference type="ARBA" id="ARBA00010939"/>
    </source>
</evidence>
<proteinExistence type="inferred from homology"/>
<dbReference type="CDD" id="cd04451">
    <property type="entry name" value="S1_IF1"/>
    <property type="match status" value="1"/>
</dbReference>
<evidence type="ECO:0000259" key="6">
    <source>
        <dbReference type="PROSITE" id="PS50832"/>
    </source>
</evidence>
<sequence length="65" mass="7382">MTVEGTVVEALPGATFRVKLDDEREILAYIAGKMRMRRIRILPGDKVKIELPDSGGERGRITWRL</sequence>
<reference evidence="8" key="1">
    <citation type="submission" date="2017-09" db="EMBL/GenBank/DDBJ databases">
        <title>Depth-based differentiation of microbial function through sediment-hosted aquifers and enrichment of novel symbionts in the deep terrestrial subsurface.</title>
        <authorList>
            <person name="Probst A.J."/>
            <person name="Ladd B."/>
            <person name="Jarett J.K."/>
            <person name="Geller-Mcgrath D.E."/>
            <person name="Sieber C.M.K."/>
            <person name="Emerson J.B."/>
            <person name="Anantharaman K."/>
            <person name="Thomas B.C."/>
            <person name="Malmstrom R."/>
            <person name="Stieglmeier M."/>
            <person name="Klingl A."/>
            <person name="Woyke T."/>
            <person name="Ryan C.M."/>
            <person name="Banfield J.F."/>
        </authorList>
    </citation>
    <scope>NUCLEOTIDE SEQUENCE [LARGE SCALE GENOMIC DNA]</scope>
</reference>
<accession>A0A2H0VFE9</accession>
<feature type="domain" description="S1-like" evidence="6">
    <location>
        <begin position="1"/>
        <end position="65"/>
    </location>
</feature>
<dbReference type="Proteomes" id="UP000231466">
    <property type="component" value="Unassembled WGS sequence"/>
</dbReference>
<organism evidence="7 8">
    <name type="scientific">Candidatus Colwellbacteria bacterium CG10_big_fil_rev_8_21_14_0_10_42_22</name>
    <dbReference type="NCBI Taxonomy" id="1974540"/>
    <lineage>
        <taxon>Bacteria</taxon>
        <taxon>Candidatus Colwelliibacteriota</taxon>
    </lineage>
</organism>
<evidence type="ECO:0000256" key="5">
    <source>
        <dbReference type="PROSITE-ProRule" id="PRU00181"/>
    </source>
</evidence>
<keyword evidence="3 5" id="KW-0648">Protein biosynthesis</keyword>
<protein>
    <recommendedName>
        <fullName evidence="4">Translation initiation factor IF-1</fullName>
    </recommendedName>
</protein>
<dbReference type="GO" id="GO:0043022">
    <property type="term" value="F:ribosome binding"/>
    <property type="evidence" value="ECO:0007669"/>
    <property type="project" value="TreeGrafter"/>
</dbReference>
<dbReference type="GO" id="GO:0005829">
    <property type="term" value="C:cytosol"/>
    <property type="evidence" value="ECO:0007669"/>
    <property type="project" value="TreeGrafter"/>
</dbReference>
<comment type="caution">
    <text evidence="7">The sequence shown here is derived from an EMBL/GenBank/DDBJ whole genome shotgun (WGS) entry which is preliminary data.</text>
</comment>
<dbReference type="AlphaFoldDB" id="A0A2H0VFE9"/>
<evidence type="ECO:0000313" key="7">
    <source>
        <dbReference type="EMBL" id="PIR97844.1"/>
    </source>
</evidence>
<evidence type="ECO:0000256" key="4">
    <source>
        <dbReference type="NCBIfam" id="TIGR00008"/>
    </source>
</evidence>
<dbReference type="InterPro" id="IPR004368">
    <property type="entry name" value="TIF_IF1"/>
</dbReference>
<dbReference type="Gene3D" id="2.40.50.140">
    <property type="entry name" value="Nucleic acid-binding proteins"/>
    <property type="match status" value="1"/>
</dbReference>
<comment type="similarity">
    <text evidence="1">Belongs to the IF-1 family.</text>
</comment>
<dbReference type="PROSITE" id="PS50832">
    <property type="entry name" value="S1_IF1_TYPE"/>
    <property type="match status" value="1"/>
</dbReference>
<dbReference type="InterPro" id="IPR012340">
    <property type="entry name" value="NA-bd_OB-fold"/>
</dbReference>
<dbReference type="PANTHER" id="PTHR33370:SF1">
    <property type="entry name" value="TRANSLATION INITIATION FACTOR IF-1, CHLOROPLASTIC"/>
    <property type="match status" value="1"/>
</dbReference>
<gene>
    <name evidence="7" type="ORF">COT89_02120</name>
</gene>